<dbReference type="KEGG" id="ker:91102032"/>
<dbReference type="GeneID" id="91102032"/>
<dbReference type="AlphaFoldDB" id="A0AAX4KI25"/>
<keyword evidence="2" id="KW-1185">Reference proteome</keyword>
<proteinExistence type="predicted"/>
<protein>
    <submittedName>
        <fullName evidence="1">Uncharacterized protein</fullName>
    </submittedName>
</protein>
<accession>A0AAX4KI25</accession>
<sequence>MSHTPTEDYMQQIVQRLKTHEFRKRFYPETVKRIWFYETAPKSSITYICETHPAHIRKRDGRLKEDGIGNKEYNEHHQDWEGYDYAYRIRSCYRIKKPIGLEDMRMKYGIGGAPRGMVYVPGKMMEDVKVEEQECIWKED</sequence>
<dbReference type="Proteomes" id="UP001358614">
    <property type="component" value="Chromosome 1"/>
</dbReference>
<name>A0AAX4KI25_9TREE</name>
<dbReference type="InterPro" id="IPR015947">
    <property type="entry name" value="PUA-like_sf"/>
</dbReference>
<dbReference type="EMBL" id="CP144089">
    <property type="protein sequence ID" value="WWD05155.1"/>
    <property type="molecule type" value="Genomic_DNA"/>
</dbReference>
<organism evidence="1 2">
    <name type="scientific">Kwoniella europaea PYCC6329</name>
    <dbReference type="NCBI Taxonomy" id="1423913"/>
    <lineage>
        <taxon>Eukaryota</taxon>
        <taxon>Fungi</taxon>
        <taxon>Dikarya</taxon>
        <taxon>Basidiomycota</taxon>
        <taxon>Agaricomycotina</taxon>
        <taxon>Tremellomycetes</taxon>
        <taxon>Tremellales</taxon>
        <taxon>Cryptococcaceae</taxon>
        <taxon>Kwoniella</taxon>
    </lineage>
</organism>
<reference evidence="1 2" key="1">
    <citation type="submission" date="2024-01" db="EMBL/GenBank/DDBJ databases">
        <title>Comparative genomics of Cryptococcus and Kwoniella reveals pathogenesis evolution and contrasting modes of karyotype evolution via chromosome fusion or intercentromeric recombination.</title>
        <authorList>
            <person name="Coelho M.A."/>
            <person name="David-Palma M."/>
            <person name="Shea T."/>
            <person name="Bowers K."/>
            <person name="McGinley-Smith S."/>
            <person name="Mohammad A.W."/>
            <person name="Gnirke A."/>
            <person name="Yurkov A.M."/>
            <person name="Nowrousian M."/>
            <person name="Sun S."/>
            <person name="Cuomo C.A."/>
            <person name="Heitman J."/>
        </authorList>
    </citation>
    <scope>NUCLEOTIDE SEQUENCE [LARGE SCALE GENOMIC DNA]</scope>
    <source>
        <strain evidence="1 2">PYCC6329</strain>
    </source>
</reference>
<dbReference type="RefSeq" id="XP_066083122.1">
    <property type="nucleotide sequence ID" value="XM_066227025.1"/>
</dbReference>
<gene>
    <name evidence="1" type="ORF">V865_003228</name>
</gene>
<dbReference type="SUPFAM" id="SSF88697">
    <property type="entry name" value="PUA domain-like"/>
    <property type="match status" value="1"/>
</dbReference>
<evidence type="ECO:0000313" key="1">
    <source>
        <dbReference type="EMBL" id="WWD05155.1"/>
    </source>
</evidence>
<evidence type="ECO:0000313" key="2">
    <source>
        <dbReference type="Proteomes" id="UP001358614"/>
    </source>
</evidence>